<dbReference type="STRING" id="45351.A7SUP5"/>
<feature type="domain" description="Protein kinase" evidence="4">
    <location>
        <begin position="8"/>
        <end position="177"/>
    </location>
</feature>
<dbReference type="PhylomeDB" id="A7SUP5"/>
<dbReference type="InterPro" id="IPR017441">
    <property type="entry name" value="Protein_kinase_ATP_BS"/>
</dbReference>
<dbReference type="InParanoid" id="A7SUP5"/>
<reference evidence="5 6" key="1">
    <citation type="journal article" date="2007" name="Science">
        <title>Sea anemone genome reveals ancestral eumetazoan gene repertoire and genomic organization.</title>
        <authorList>
            <person name="Putnam N.H."/>
            <person name="Srivastava M."/>
            <person name="Hellsten U."/>
            <person name="Dirks B."/>
            <person name="Chapman J."/>
            <person name="Salamov A."/>
            <person name="Terry A."/>
            <person name="Shapiro H."/>
            <person name="Lindquist E."/>
            <person name="Kapitonov V.V."/>
            <person name="Jurka J."/>
            <person name="Genikhovich G."/>
            <person name="Grigoriev I.V."/>
            <person name="Lucas S.M."/>
            <person name="Steele R.E."/>
            <person name="Finnerty J.R."/>
            <person name="Technau U."/>
            <person name="Martindale M.Q."/>
            <person name="Rokhsar D.S."/>
        </authorList>
    </citation>
    <scope>NUCLEOTIDE SEQUENCE [LARGE SCALE GENOMIC DNA]</scope>
    <source>
        <strain evidence="6">CH2 X CH6</strain>
    </source>
</reference>
<dbReference type="PROSITE" id="PS50011">
    <property type="entry name" value="PROTEIN_KINASE_DOM"/>
    <property type="match status" value="1"/>
</dbReference>
<dbReference type="Pfam" id="PF00069">
    <property type="entry name" value="Pkinase"/>
    <property type="match status" value="1"/>
</dbReference>
<evidence type="ECO:0000256" key="1">
    <source>
        <dbReference type="ARBA" id="ARBA00022741"/>
    </source>
</evidence>
<evidence type="ECO:0000313" key="6">
    <source>
        <dbReference type="Proteomes" id="UP000001593"/>
    </source>
</evidence>
<accession>A7SUP5</accession>
<evidence type="ECO:0000256" key="2">
    <source>
        <dbReference type="ARBA" id="ARBA00022840"/>
    </source>
</evidence>
<feature type="binding site" evidence="3">
    <location>
        <position position="35"/>
    </location>
    <ligand>
        <name>ATP</name>
        <dbReference type="ChEBI" id="CHEBI:30616"/>
    </ligand>
</feature>
<name>A7SUP5_NEMVE</name>
<evidence type="ECO:0000313" key="5">
    <source>
        <dbReference type="EMBL" id="EDO32557.1"/>
    </source>
</evidence>
<dbReference type="GO" id="GO:0005524">
    <property type="term" value="F:ATP binding"/>
    <property type="evidence" value="ECO:0007669"/>
    <property type="project" value="UniProtKB-UniRule"/>
</dbReference>
<dbReference type="Gene3D" id="3.30.200.20">
    <property type="entry name" value="Phosphorylase Kinase, domain 1"/>
    <property type="match status" value="1"/>
</dbReference>
<evidence type="ECO:0000259" key="4">
    <source>
        <dbReference type="PROSITE" id="PS50011"/>
    </source>
</evidence>
<keyword evidence="1 3" id="KW-0547">Nucleotide-binding</keyword>
<gene>
    <name evidence="5" type="ORF">NEMVEDRAFT_v1g132865</name>
</gene>
<dbReference type="InterPro" id="IPR011009">
    <property type="entry name" value="Kinase-like_dom_sf"/>
</dbReference>
<sequence>MITKSDIILSEFVLGTGAWGRVLEGEFRGMKVAVKEIHEVIKSPHNKKMFDQEISFATLVRHPCILQFLGVADYRTNNPLLVTELMDMSLSDLLAKENSLSRRYVVTLALDIAFGLNYLHCFKPYSIIHRDLNPGNVMVWRQGDIWRAKLCDFGSAEFVSSRMSVNPGNPFYSAPEV</sequence>
<dbReference type="SUPFAM" id="SSF56112">
    <property type="entry name" value="Protein kinase-like (PK-like)"/>
    <property type="match status" value="1"/>
</dbReference>
<dbReference type="PROSITE" id="PS00107">
    <property type="entry name" value="PROTEIN_KINASE_ATP"/>
    <property type="match status" value="1"/>
</dbReference>
<organism evidence="5 6">
    <name type="scientific">Nematostella vectensis</name>
    <name type="common">Starlet sea anemone</name>
    <dbReference type="NCBI Taxonomy" id="45351"/>
    <lineage>
        <taxon>Eukaryota</taxon>
        <taxon>Metazoa</taxon>
        <taxon>Cnidaria</taxon>
        <taxon>Anthozoa</taxon>
        <taxon>Hexacorallia</taxon>
        <taxon>Actiniaria</taxon>
        <taxon>Edwardsiidae</taxon>
        <taxon>Nematostella</taxon>
    </lineage>
</organism>
<dbReference type="HOGENOM" id="CLU_000288_7_3_1"/>
<dbReference type="eggNOG" id="KOG0192">
    <property type="taxonomic scope" value="Eukaryota"/>
</dbReference>
<protein>
    <recommendedName>
        <fullName evidence="4">Protein kinase domain-containing protein</fullName>
    </recommendedName>
</protein>
<keyword evidence="2 3" id="KW-0067">ATP-binding</keyword>
<dbReference type="AlphaFoldDB" id="A7SUP5"/>
<keyword evidence="6" id="KW-1185">Reference proteome</keyword>
<dbReference type="Gene3D" id="1.10.510.10">
    <property type="entry name" value="Transferase(Phosphotransferase) domain 1"/>
    <property type="match status" value="1"/>
</dbReference>
<proteinExistence type="predicted"/>
<dbReference type="OMA" id="IWRAKLC"/>
<feature type="non-terminal residue" evidence="5">
    <location>
        <position position="177"/>
    </location>
</feature>
<dbReference type="InterPro" id="IPR051681">
    <property type="entry name" value="Ser/Thr_Kinases-Pseudokinases"/>
</dbReference>
<dbReference type="EMBL" id="DS469818">
    <property type="protein sequence ID" value="EDO32557.1"/>
    <property type="molecule type" value="Genomic_DNA"/>
</dbReference>
<dbReference type="GO" id="GO:0004672">
    <property type="term" value="F:protein kinase activity"/>
    <property type="evidence" value="ECO:0007669"/>
    <property type="project" value="InterPro"/>
</dbReference>
<evidence type="ECO:0000256" key="3">
    <source>
        <dbReference type="PROSITE-ProRule" id="PRU10141"/>
    </source>
</evidence>
<dbReference type="Proteomes" id="UP000001593">
    <property type="component" value="Unassembled WGS sequence"/>
</dbReference>
<dbReference type="PANTHER" id="PTHR44329">
    <property type="entry name" value="SERINE/THREONINE-PROTEIN KINASE TNNI3K-RELATED"/>
    <property type="match status" value="1"/>
</dbReference>
<dbReference type="PANTHER" id="PTHR44329:SF298">
    <property type="entry name" value="MIXED LINEAGE KINASE DOMAIN-LIKE PROTEIN"/>
    <property type="match status" value="1"/>
</dbReference>
<dbReference type="InterPro" id="IPR000719">
    <property type="entry name" value="Prot_kinase_dom"/>
</dbReference>